<gene>
    <name evidence="1" type="ORF">GA0074692_5249</name>
</gene>
<dbReference type="EMBL" id="FMHW01000002">
    <property type="protein sequence ID" value="SCL39122.1"/>
    <property type="molecule type" value="Genomic_DNA"/>
</dbReference>
<dbReference type="AlphaFoldDB" id="A0A1C6TC43"/>
<reference evidence="2" key="1">
    <citation type="submission" date="2016-06" db="EMBL/GenBank/DDBJ databases">
        <authorList>
            <person name="Varghese N."/>
            <person name="Submissions Spin"/>
        </authorList>
    </citation>
    <scope>NUCLEOTIDE SEQUENCE [LARGE SCALE GENOMIC DNA]</scope>
    <source>
        <strain evidence="2">DSM 43817</strain>
    </source>
</reference>
<dbReference type="STRING" id="145854.GA0074692_5249"/>
<dbReference type="RefSeq" id="WP_091648465.1">
    <property type="nucleotide sequence ID" value="NZ_FMHW01000002.1"/>
</dbReference>
<accession>A0A1C6TC43</accession>
<proteinExistence type="predicted"/>
<name>A0A1C6TC43_9ACTN</name>
<dbReference type="OrthoDB" id="5023295at2"/>
<dbReference type="Proteomes" id="UP000198959">
    <property type="component" value="Unassembled WGS sequence"/>
</dbReference>
<evidence type="ECO:0000313" key="1">
    <source>
        <dbReference type="EMBL" id="SCL39122.1"/>
    </source>
</evidence>
<keyword evidence="2" id="KW-1185">Reference proteome</keyword>
<protein>
    <submittedName>
        <fullName evidence="1">Uncharacterized protein</fullName>
    </submittedName>
</protein>
<sequence>MSLSLSDRRGDDQRGGIGSSNRRRASLWLGAALVGAIVAAPTPALAEGSWSSSLSGARSGFTSRIWDDNNSDGVITKTTLSGCSRSDGATFNLDVELIRELSLQPDVSYGLRDVSACKGGTGTGSWGDQTAGDYFLQFWHYDFGTVSASSVSAVY</sequence>
<evidence type="ECO:0000313" key="2">
    <source>
        <dbReference type="Proteomes" id="UP000198959"/>
    </source>
</evidence>
<organism evidence="1 2">
    <name type="scientific">Micromonospora pallida</name>
    <dbReference type="NCBI Taxonomy" id="145854"/>
    <lineage>
        <taxon>Bacteria</taxon>
        <taxon>Bacillati</taxon>
        <taxon>Actinomycetota</taxon>
        <taxon>Actinomycetes</taxon>
        <taxon>Micromonosporales</taxon>
        <taxon>Micromonosporaceae</taxon>
        <taxon>Micromonospora</taxon>
    </lineage>
</organism>